<dbReference type="InterPro" id="IPR001128">
    <property type="entry name" value="Cyt_P450"/>
</dbReference>
<evidence type="ECO:0000256" key="6">
    <source>
        <dbReference type="ARBA" id="ARBA00023033"/>
    </source>
</evidence>
<dbReference type="PANTHER" id="PTHR24291">
    <property type="entry name" value="CYTOCHROME P450 FAMILY 4"/>
    <property type="match status" value="1"/>
</dbReference>
<keyword evidence="2 7" id="KW-0349">Heme</keyword>
<evidence type="ECO:0000256" key="7">
    <source>
        <dbReference type="PIRSR" id="PIRSR602401-1"/>
    </source>
</evidence>
<dbReference type="PRINTS" id="PR00385">
    <property type="entry name" value="P450"/>
</dbReference>
<organism evidence="9 10">
    <name type="scientific">Gigaspora rosea</name>
    <dbReference type="NCBI Taxonomy" id="44941"/>
    <lineage>
        <taxon>Eukaryota</taxon>
        <taxon>Fungi</taxon>
        <taxon>Fungi incertae sedis</taxon>
        <taxon>Mucoromycota</taxon>
        <taxon>Glomeromycotina</taxon>
        <taxon>Glomeromycetes</taxon>
        <taxon>Diversisporales</taxon>
        <taxon>Gigasporaceae</taxon>
        <taxon>Gigaspora</taxon>
    </lineage>
</organism>
<keyword evidence="6 8" id="KW-0503">Monooxygenase</keyword>
<name>A0A397V8H1_9GLOM</name>
<dbReference type="SUPFAM" id="SSF48264">
    <property type="entry name" value="Cytochrome P450"/>
    <property type="match status" value="1"/>
</dbReference>
<dbReference type="EMBL" id="QKWP01000554">
    <property type="protein sequence ID" value="RIB18211.1"/>
    <property type="molecule type" value="Genomic_DNA"/>
</dbReference>
<keyword evidence="5 7" id="KW-0408">Iron</keyword>
<sequence length="200" mass="23065">MQLLLGGHETNSTALTWVLYYLAKNPDVQDRLRKEILEVFIDCNHCPSFDEIDQLKYLECVFKEVLRIAPPVPLLTRYNVKDEIMNGYFIPKGTPLMIPIYAIHHDPSIWDDDAEDFNPSRWFDPEIKSKVTSSNFLAFSAGPRTCLGMKMAHLEFKSLLSIIIRNFGFRLVEGFTFEKNSFGFTKPVPGMELFVSKVDY</sequence>
<dbReference type="GO" id="GO:0004497">
    <property type="term" value="F:monooxygenase activity"/>
    <property type="evidence" value="ECO:0007669"/>
    <property type="project" value="UniProtKB-KW"/>
</dbReference>
<evidence type="ECO:0000256" key="8">
    <source>
        <dbReference type="RuleBase" id="RU000461"/>
    </source>
</evidence>
<keyword evidence="4 8" id="KW-0560">Oxidoreductase</keyword>
<dbReference type="Pfam" id="PF00067">
    <property type="entry name" value="p450"/>
    <property type="match status" value="1"/>
</dbReference>
<evidence type="ECO:0000256" key="1">
    <source>
        <dbReference type="ARBA" id="ARBA00010617"/>
    </source>
</evidence>
<proteinExistence type="inferred from homology"/>
<dbReference type="AlphaFoldDB" id="A0A397V8H1"/>
<keyword evidence="3 7" id="KW-0479">Metal-binding</keyword>
<dbReference type="GO" id="GO:0020037">
    <property type="term" value="F:heme binding"/>
    <property type="evidence" value="ECO:0007669"/>
    <property type="project" value="InterPro"/>
</dbReference>
<evidence type="ECO:0000256" key="3">
    <source>
        <dbReference type="ARBA" id="ARBA00022723"/>
    </source>
</evidence>
<dbReference type="STRING" id="44941.A0A397V8H1"/>
<dbReference type="OrthoDB" id="1470350at2759"/>
<dbReference type="InterPro" id="IPR050196">
    <property type="entry name" value="Cytochrome_P450_Monoox"/>
</dbReference>
<dbReference type="PRINTS" id="PR00463">
    <property type="entry name" value="EP450I"/>
</dbReference>
<dbReference type="InterPro" id="IPR036396">
    <property type="entry name" value="Cyt_P450_sf"/>
</dbReference>
<evidence type="ECO:0000256" key="4">
    <source>
        <dbReference type="ARBA" id="ARBA00023002"/>
    </source>
</evidence>
<evidence type="ECO:0000313" key="10">
    <source>
        <dbReference type="Proteomes" id="UP000266673"/>
    </source>
</evidence>
<dbReference type="InterPro" id="IPR002401">
    <property type="entry name" value="Cyt_P450_E_grp-I"/>
</dbReference>
<keyword evidence="10" id="KW-1185">Reference proteome</keyword>
<evidence type="ECO:0000256" key="5">
    <source>
        <dbReference type="ARBA" id="ARBA00023004"/>
    </source>
</evidence>
<dbReference type="Gene3D" id="1.10.630.10">
    <property type="entry name" value="Cytochrome P450"/>
    <property type="match status" value="1"/>
</dbReference>
<dbReference type="InterPro" id="IPR017972">
    <property type="entry name" value="Cyt_P450_CS"/>
</dbReference>
<reference evidence="9 10" key="1">
    <citation type="submission" date="2018-06" db="EMBL/GenBank/DDBJ databases">
        <title>Comparative genomics reveals the genomic features of Rhizophagus irregularis, R. cerebriforme, R. diaphanum and Gigaspora rosea, and their symbiotic lifestyle signature.</title>
        <authorList>
            <person name="Morin E."/>
            <person name="San Clemente H."/>
            <person name="Chen E.C.H."/>
            <person name="De La Providencia I."/>
            <person name="Hainaut M."/>
            <person name="Kuo A."/>
            <person name="Kohler A."/>
            <person name="Murat C."/>
            <person name="Tang N."/>
            <person name="Roy S."/>
            <person name="Loubradou J."/>
            <person name="Henrissat B."/>
            <person name="Grigoriev I.V."/>
            <person name="Corradi N."/>
            <person name="Roux C."/>
            <person name="Martin F.M."/>
        </authorList>
    </citation>
    <scope>NUCLEOTIDE SEQUENCE [LARGE SCALE GENOMIC DNA]</scope>
    <source>
        <strain evidence="9 10">DAOM 194757</strain>
    </source>
</reference>
<dbReference type="PROSITE" id="PS00086">
    <property type="entry name" value="CYTOCHROME_P450"/>
    <property type="match status" value="1"/>
</dbReference>
<dbReference type="GO" id="GO:0005506">
    <property type="term" value="F:iron ion binding"/>
    <property type="evidence" value="ECO:0007669"/>
    <property type="project" value="InterPro"/>
</dbReference>
<dbReference type="Proteomes" id="UP000266673">
    <property type="component" value="Unassembled WGS sequence"/>
</dbReference>
<dbReference type="GO" id="GO:0016705">
    <property type="term" value="F:oxidoreductase activity, acting on paired donors, with incorporation or reduction of molecular oxygen"/>
    <property type="evidence" value="ECO:0007669"/>
    <property type="project" value="InterPro"/>
</dbReference>
<dbReference type="PANTHER" id="PTHR24291:SF50">
    <property type="entry name" value="BIFUNCTIONAL ALBAFLAVENONE MONOOXYGENASE_TERPENE SYNTHASE"/>
    <property type="match status" value="1"/>
</dbReference>
<gene>
    <name evidence="9" type="ORF">C2G38_2086353</name>
</gene>
<accession>A0A397V8H1</accession>
<comment type="caution">
    <text evidence="9">The sequence shown here is derived from an EMBL/GenBank/DDBJ whole genome shotgun (WGS) entry which is preliminary data.</text>
</comment>
<feature type="binding site" description="axial binding residue" evidence="7">
    <location>
        <position position="146"/>
    </location>
    <ligand>
        <name>heme</name>
        <dbReference type="ChEBI" id="CHEBI:30413"/>
    </ligand>
    <ligandPart>
        <name>Fe</name>
        <dbReference type="ChEBI" id="CHEBI:18248"/>
    </ligandPart>
</feature>
<protein>
    <submittedName>
        <fullName evidence="9">Cytochrome P450</fullName>
    </submittedName>
</protein>
<evidence type="ECO:0000313" key="9">
    <source>
        <dbReference type="EMBL" id="RIB18211.1"/>
    </source>
</evidence>
<comment type="cofactor">
    <cofactor evidence="7">
        <name>heme</name>
        <dbReference type="ChEBI" id="CHEBI:30413"/>
    </cofactor>
</comment>
<comment type="similarity">
    <text evidence="1 8">Belongs to the cytochrome P450 family.</text>
</comment>
<evidence type="ECO:0000256" key="2">
    <source>
        <dbReference type="ARBA" id="ARBA00022617"/>
    </source>
</evidence>